<keyword evidence="13" id="KW-1185">Reference proteome</keyword>
<feature type="domain" description="Dof-type" evidence="11">
    <location>
        <begin position="36"/>
        <end position="90"/>
    </location>
</feature>
<evidence type="ECO:0000313" key="13">
    <source>
        <dbReference type="Proteomes" id="UP000077755"/>
    </source>
</evidence>
<comment type="subcellular location">
    <subcellularLocation>
        <location evidence="8 9">Nucleus</location>
    </subcellularLocation>
</comment>
<evidence type="ECO:0000256" key="1">
    <source>
        <dbReference type="ARBA" id="ARBA00022723"/>
    </source>
</evidence>
<evidence type="ECO:0000256" key="8">
    <source>
        <dbReference type="PROSITE-ProRule" id="PRU00071"/>
    </source>
</evidence>
<evidence type="ECO:0000256" key="4">
    <source>
        <dbReference type="ARBA" id="ARBA00023015"/>
    </source>
</evidence>
<feature type="compositionally biased region" description="Basic and acidic residues" evidence="10">
    <location>
        <begin position="289"/>
        <end position="305"/>
    </location>
</feature>
<dbReference type="GO" id="GO:0005634">
    <property type="term" value="C:nucleus"/>
    <property type="evidence" value="ECO:0007669"/>
    <property type="project" value="UniProtKB-SubCell"/>
</dbReference>
<proteinExistence type="predicted"/>
<protein>
    <recommendedName>
        <fullName evidence="9">Dof zinc finger protein</fullName>
    </recommendedName>
</protein>
<accession>A0AAF0WFC1</accession>
<feature type="region of interest" description="Disordered" evidence="10">
    <location>
        <begin position="285"/>
        <end position="325"/>
    </location>
</feature>
<dbReference type="InterPro" id="IPR045174">
    <property type="entry name" value="Dof"/>
</dbReference>
<keyword evidence="2 8" id="KW-0863">Zinc-finger</keyword>
<dbReference type="Proteomes" id="UP000077755">
    <property type="component" value="Chromosome 2"/>
</dbReference>
<dbReference type="PANTHER" id="PTHR31992">
    <property type="entry name" value="DOF ZINC FINGER PROTEIN DOF1.4-RELATED"/>
    <property type="match status" value="1"/>
</dbReference>
<sequence>MEEIIVTNTQKPCLTSSSSESCKKAKTTPKEVQQIINCPRCNSTNTKFCYYNNYSLSQPRYFCKTCRRYWTEGGSLRNIPVGGGSRKNNKRSLNSSPSRSNSSASSKKIIVPSDNQDRLVAVPVSNSCRNADKNVGNVYDHHQDLNLGFAHEPSDFKALSQLIQVPNFDSIGSAMGNTFSASSPTNSTTTHHLSAMELLTSRGLGNSFMPMLSNMSSDNNIQSSNAFLGFPLSTADQYHQFMKPGSGLSFSLDNELEISTNTGSTGTGRHLFPFEDLKLQAPAGNATNAEDHASDDHRDSGRDQGGDEQSNGFWNGMLGTGGGSW</sequence>
<dbReference type="GO" id="GO:0008270">
    <property type="term" value="F:zinc ion binding"/>
    <property type="evidence" value="ECO:0007669"/>
    <property type="project" value="UniProtKB-KW"/>
</dbReference>
<dbReference type="EMBL" id="CP093344">
    <property type="protein sequence ID" value="WOG88089.1"/>
    <property type="molecule type" value="Genomic_DNA"/>
</dbReference>
<dbReference type="AlphaFoldDB" id="A0AAF0WFC1"/>
<keyword evidence="7 8" id="KW-0539">Nucleus</keyword>
<feature type="compositionally biased region" description="Low complexity" evidence="10">
    <location>
        <begin position="91"/>
        <end position="108"/>
    </location>
</feature>
<reference evidence="12" key="1">
    <citation type="journal article" date="2016" name="Nat. Genet.">
        <title>A high-quality carrot genome assembly provides new insights into carotenoid accumulation and asterid genome evolution.</title>
        <authorList>
            <person name="Iorizzo M."/>
            <person name="Ellison S."/>
            <person name="Senalik D."/>
            <person name="Zeng P."/>
            <person name="Satapoomin P."/>
            <person name="Huang J."/>
            <person name="Bowman M."/>
            <person name="Iovene M."/>
            <person name="Sanseverino W."/>
            <person name="Cavagnaro P."/>
            <person name="Yildiz M."/>
            <person name="Macko-Podgorni A."/>
            <person name="Moranska E."/>
            <person name="Grzebelus E."/>
            <person name="Grzebelus D."/>
            <person name="Ashrafi H."/>
            <person name="Zheng Z."/>
            <person name="Cheng S."/>
            <person name="Spooner D."/>
            <person name="Van Deynze A."/>
            <person name="Simon P."/>
        </authorList>
    </citation>
    <scope>NUCLEOTIDE SEQUENCE</scope>
    <source>
        <tissue evidence="12">Leaf</tissue>
    </source>
</reference>
<comment type="function">
    <text evidence="9">Transcription factor that binds specifically to a 5'-AA[AG]G-3' consensus core sequence.</text>
</comment>
<dbReference type="PANTHER" id="PTHR31992:SF285">
    <property type="entry name" value="DOF ZINC FINGER PROTEIN DOF4.6"/>
    <property type="match status" value="1"/>
</dbReference>
<dbReference type="GO" id="GO:0003677">
    <property type="term" value="F:DNA binding"/>
    <property type="evidence" value="ECO:0007669"/>
    <property type="project" value="UniProtKB-UniRule"/>
</dbReference>
<keyword evidence="1 9" id="KW-0479">Metal-binding</keyword>
<organism evidence="12 13">
    <name type="scientific">Daucus carota subsp. sativus</name>
    <name type="common">Carrot</name>
    <dbReference type="NCBI Taxonomy" id="79200"/>
    <lineage>
        <taxon>Eukaryota</taxon>
        <taxon>Viridiplantae</taxon>
        <taxon>Streptophyta</taxon>
        <taxon>Embryophyta</taxon>
        <taxon>Tracheophyta</taxon>
        <taxon>Spermatophyta</taxon>
        <taxon>Magnoliopsida</taxon>
        <taxon>eudicotyledons</taxon>
        <taxon>Gunneridae</taxon>
        <taxon>Pentapetalae</taxon>
        <taxon>asterids</taxon>
        <taxon>campanulids</taxon>
        <taxon>Apiales</taxon>
        <taxon>Apiaceae</taxon>
        <taxon>Apioideae</taxon>
        <taxon>Scandiceae</taxon>
        <taxon>Daucinae</taxon>
        <taxon>Daucus</taxon>
        <taxon>Daucus sect. Daucus</taxon>
    </lineage>
</organism>
<name>A0AAF0WFC1_DAUCS</name>
<reference evidence="12" key="2">
    <citation type="submission" date="2022-03" db="EMBL/GenBank/DDBJ databases">
        <title>Draft title - Genomic analysis of global carrot germplasm unveils the trajectory of domestication and the origin of high carotenoid orange carrot.</title>
        <authorList>
            <person name="Iorizzo M."/>
            <person name="Ellison S."/>
            <person name="Senalik D."/>
            <person name="Macko-Podgorni A."/>
            <person name="Grzebelus D."/>
            <person name="Bostan H."/>
            <person name="Rolling W."/>
            <person name="Curaba J."/>
            <person name="Simon P."/>
        </authorList>
    </citation>
    <scope>NUCLEOTIDE SEQUENCE</scope>
    <source>
        <tissue evidence="12">Leaf</tissue>
    </source>
</reference>
<dbReference type="Pfam" id="PF02701">
    <property type="entry name" value="Zn_ribbon_Dof"/>
    <property type="match status" value="1"/>
</dbReference>
<keyword evidence="5 8" id="KW-0238">DNA-binding</keyword>
<evidence type="ECO:0000256" key="9">
    <source>
        <dbReference type="RuleBase" id="RU369094"/>
    </source>
</evidence>
<evidence type="ECO:0000256" key="2">
    <source>
        <dbReference type="ARBA" id="ARBA00022771"/>
    </source>
</evidence>
<dbReference type="InterPro" id="IPR003851">
    <property type="entry name" value="Znf_Dof"/>
</dbReference>
<keyword evidence="4 9" id="KW-0805">Transcription regulation</keyword>
<dbReference type="PROSITE" id="PS01361">
    <property type="entry name" value="ZF_DOF_1"/>
    <property type="match status" value="1"/>
</dbReference>
<evidence type="ECO:0000256" key="5">
    <source>
        <dbReference type="ARBA" id="ARBA00023125"/>
    </source>
</evidence>
<evidence type="ECO:0000256" key="6">
    <source>
        <dbReference type="ARBA" id="ARBA00023163"/>
    </source>
</evidence>
<evidence type="ECO:0000259" key="11">
    <source>
        <dbReference type="PROSITE" id="PS50884"/>
    </source>
</evidence>
<feature type="region of interest" description="Disordered" evidence="10">
    <location>
        <begin position="77"/>
        <end position="112"/>
    </location>
</feature>
<evidence type="ECO:0000256" key="10">
    <source>
        <dbReference type="SAM" id="MobiDB-lite"/>
    </source>
</evidence>
<evidence type="ECO:0000256" key="3">
    <source>
        <dbReference type="ARBA" id="ARBA00022833"/>
    </source>
</evidence>
<evidence type="ECO:0000256" key="7">
    <source>
        <dbReference type="ARBA" id="ARBA00023242"/>
    </source>
</evidence>
<dbReference type="GO" id="GO:0003700">
    <property type="term" value="F:DNA-binding transcription factor activity"/>
    <property type="evidence" value="ECO:0007669"/>
    <property type="project" value="UniProtKB-UniRule"/>
</dbReference>
<keyword evidence="6 9" id="KW-0804">Transcription</keyword>
<dbReference type="PROSITE" id="PS50884">
    <property type="entry name" value="ZF_DOF_2"/>
    <property type="match status" value="1"/>
</dbReference>
<keyword evidence="3 9" id="KW-0862">Zinc</keyword>
<gene>
    <name evidence="12" type="ORF">DCAR_0207322</name>
</gene>
<evidence type="ECO:0000313" key="12">
    <source>
        <dbReference type="EMBL" id="WOG88089.1"/>
    </source>
</evidence>